<dbReference type="SUPFAM" id="SSF52058">
    <property type="entry name" value="L domain-like"/>
    <property type="match status" value="1"/>
</dbReference>
<evidence type="ECO:0000256" key="4">
    <source>
        <dbReference type="ARBA" id="ARBA00022602"/>
    </source>
</evidence>
<dbReference type="Gene3D" id="1.25.40.120">
    <property type="entry name" value="Protein prenylyltransferase"/>
    <property type="match status" value="1"/>
</dbReference>
<dbReference type="EC" id="2.5.1.60" evidence="2 9"/>
<evidence type="ECO:0000313" key="10">
    <source>
        <dbReference type="EMBL" id="RXH92624.1"/>
    </source>
</evidence>
<dbReference type="GO" id="GO:0004663">
    <property type="term" value="F:Rab geranylgeranyltransferase activity"/>
    <property type="evidence" value="ECO:0007669"/>
    <property type="project" value="UniProtKB-UniRule"/>
</dbReference>
<name>A0A498JF07_MALDO</name>
<evidence type="ECO:0000256" key="7">
    <source>
        <dbReference type="ARBA" id="ARBA00031267"/>
    </source>
</evidence>
<comment type="similarity">
    <text evidence="1 9">Belongs to the protein prenyltransferase subunit alpha family.</text>
</comment>
<dbReference type="Proteomes" id="UP000290289">
    <property type="component" value="Chromosome 8"/>
</dbReference>
<evidence type="ECO:0000256" key="2">
    <source>
        <dbReference type="ARBA" id="ARBA00012656"/>
    </source>
</evidence>
<evidence type="ECO:0000256" key="8">
    <source>
        <dbReference type="ARBA" id="ARBA00047658"/>
    </source>
</evidence>
<dbReference type="STRING" id="3750.A0A498JF07"/>
<dbReference type="PANTHER" id="PTHR11129:SF2">
    <property type="entry name" value="GERANYLGERANYL TRANSFERASE TYPE-2 SUBUNIT ALPHA"/>
    <property type="match status" value="1"/>
</dbReference>
<evidence type="ECO:0000256" key="6">
    <source>
        <dbReference type="ARBA" id="ARBA00022737"/>
    </source>
</evidence>
<proteinExistence type="inferred from homology"/>
<dbReference type="Gramene" id="mRNA:MD08G0165000">
    <property type="protein sequence ID" value="mRNA:MD08G0165000"/>
    <property type="gene ID" value="MD08G0165000"/>
</dbReference>
<dbReference type="GO" id="GO:0097354">
    <property type="term" value="P:prenylation"/>
    <property type="evidence" value="ECO:0007669"/>
    <property type="project" value="UniProtKB-UniRule"/>
</dbReference>
<dbReference type="SUPFAM" id="SSF48439">
    <property type="entry name" value="Protein prenylyltransferase"/>
    <property type="match status" value="1"/>
</dbReference>
<comment type="caution">
    <text evidence="10">The sequence shown here is derived from an EMBL/GenBank/DDBJ whole genome shotgun (WGS) entry which is preliminary data.</text>
</comment>
<dbReference type="PROSITE" id="PS51450">
    <property type="entry name" value="LRR"/>
    <property type="match status" value="2"/>
</dbReference>
<dbReference type="SMR" id="A0A498JF07"/>
<accession>A0A498JF07</accession>
<dbReference type="AlphaFoldDB" id="A0A498JF07"/>
<dbReference type="PROSITE" id="PS51147">
    <property type="entry name" value="PFTA"/>
    <property type="match status" value="5"/>
</dbReference>
<dbReference type="OrthoDB" id="1658at2759"/>
<comment type="function">
    <text evidence="9">Catalyzes the transfer of a geranyl-geranyl moiety from geranyl-geranyl pyrophosphate to cysteines occuring in specific C-terminal amino acid sequences.</text>
</comment>
<evidence type="ECO:0000256" key="1">
    <source>
        <dbReference type="ARBA" id="ARBA00006734"/>
    </source>
</evidence>
<sequence length="701" mass="80025">MHGRPRKPAKPEDESASAARAEALRALQSQFFSNHHNKVYTDEALQLSGRLIEQNPEFYTAWNYRKLVVQQNLDRCSESDPDALKSIIDQELRLVEIALRQNFKSYGAWHHRKWVLSKGHSVLDREMKLLKQFQLLDPRNFHAWNYRRFVAALLNRSDEEELEYTREMVENNFSNYSAWHNRSVLLSNLMKKKAEGFFPKAKVLNNEYEHVHDAIFTDPDDQSGWFYYTWLLDQTVKTDAPLLVSSWPAHGSSVILSRNRHSSDCSSSPFDSFRSDSGTVPLLIYFNQAVEGVNSSSITIESSFCTKDLIWKPVLQNNSQLSQVWVTHIKFPNAKSHSSEVYQLKVSVGPTQGIISASGFDYSHPTQFAFKVCVRPIETEPAEKQGEDIILWTDENFHAFQTQYQELHEVVPVDQQSVNDVHEPTASNWRAETIAKEIALFRELVSEINCKIGKLTLARLLTAHDVILSPCTSKMFHSDEVLQLYIDLIKLDPSHSQYYKDEHSLVFLQKVTSNRESLLRHCFSHKNLASSSIGNHICLRLNNLSLSRMGSVEKLLWVRMLDLSHNELHSIEGLEAMQLLSRLNLSNNKLGSFTALGPLKQLKLLQVLDISYNEIGAHSIDTTRYQCSTPLSHTEEASWNSEEIGTGGAGVKGYWEAFLIFKSMSLTQLVTLGNAISGENFKSFVVMFVPTLEWLDGDKLH</sequence>
<dbReference type="FunFam" id="1.25.40.120:FF:000035">
    <property type="entry name" value="Geranylgeranyl transferase type-2 subunit alpha"/>
    <property type="match status" value="1"/>
</dbReference>
<evidence type="ECO:0000256" key="3">
    <source>
        <dbReference type="ARBA" id="ARBA00014772"/>
    </source>
</evidence>
<dbReference type="FunFam" id="3.80.10.10:FF:000756">
    <property type="entry name" value="Rab geranylgeranyl transferase like protein"/>
    <property type="match status" value="1"/>
</dbReference>
<reference evidence="10 11" key="1">
    <citation type="submission" date="2018-10" db="EMBL/GenBank/DDBJ databases">
        <title>A high-quality apple genome assembly.</title>
        <authorList>
            <person name="Hu J."/>
        </authorList>
    </citation>
    <scope>NUCLEOTIDE SEQUENCE [LARGE SCALE GENOMIC DNA]</scope>
    <source>
        <strain evidence="11">cv. HFTH1</strain>
        <tissue evidence="10">Young leaf</tissue>
    </source>
</reference>
<dbReference type="InterPro" id="IPR001611">
    <property type="entry name" value="Leu-rich_rpt"/>
</dbReference>
<keyword evidence="5 9" id="KW-0808">Transferase</keyword>
<keyword evidence="4 9" id="KW-0637">Prenyltransferase</keyword>
<dbReference type="Gene3D" id="3.80.10.10">
    <property type="entry name" value="Ribonuclease Inhibitor"/>
    <property type="match status" value="1"/>
</dbReference>
<dbReference type="InterPro" id="IPR002088">
    <property type="entry name" value="Prenyl_trans_a"/>
</dbReference>
<keyword evidence="11" id="KW-1185">Reference proteome</keyword>
<dbReference type="GO" id="GO:0005968">
    <property type="term" value="C:Rab-protein geranylgeranyltransferase complex"/>
    <property type="evidence" value="ECO:0007669"/>
    <property type="project" value="TreeGrafter"/>
</dbReference>
<dbReference type="InterPro" id="IPR032675">
    <property type="entry name" value="LRR_dom_sf"/>
</dbReference>
<evidence type="ECO:0000256" key="5">
    <source>
        <dbReference type="ARBA" id="ARBA00022679"/>
    </source>
</evidence>
<keyword evidence="6" id="KW-0677">Repeat</keyword>
<dbReference type="PANTHER" id="PTHR11129">
    <property type="entry name" value="PROTEIN FARNESYLTRANSFERASE ALPHA SUBUNIT/RAB GERANYLGERANYL TRANSFERASE ALPHA SUBUNIT"/>
    <property type="match status" value="1"/>
</dbReference>
<comment type="catalytic activity">
    <reaction evidence="8 9">
        <text>geranylgeranyl diphosphate + L-cysteinyl-[protein] = S-geranylgeranyl-L-cysteinyl-[protein] + diphosphate</text>
        <dbReference type="Rhea" id="RHEA:21240"/>
        <dbReference type="Rhea" id="RHEA-COMP:10131"/>
        <dbReference type="Rhea" id="RHEA-COMP:11537"/>
        <dbReference type="ChEBI" id="CHEBI:29950"/>
        <dbReference type="ChEBI" id="CHEBI:33019"/>
        <dbReference type="ChEBI" id="CHEBI:57533"/>
        <dbReference type="ChEBI" id="CHEBI:86021"/>
        <dbReference type="EC" id="2.5.1.60"/>
    </reaction>
</comment>
<evidence type="ECO:0000313" key="11">
    <source>
        <dbReference type="Proteomes" id="UP000290289"/>
    </source>
</evidence>
<dbReference type="EMBL" id="RDQH01000334">
    <property type="protein sequence ID" value="RXH92624.1"/>
    <property type="molecule type" value="Genomic_DNA"/>
</dbReference>
<protein>
    <recommendedName>
        <fullName evidence="3 9">Geranylgeranyl transferase type-2 subunit alpha</fullName>
        <ecNumber evidence="2 9">2.5.1.60</ecNumber>
    </recommendedName>
    <alternativeName>
        <fullName evidence="7 9">Geranylgeranyl transferase type II subunit alpha</fullName>
    </alternativeName>
</protein>
<organism evidence="10 11">
    <name type="scientific">Malus domestica</name>
    <name type="common">Apple</name>
    <name type="synonym">Pyrus malus</name>
    <dbReference type="NCBI Taxonomy" id="3750"/>
    <lineage>
        <taxon>Eukaryota</taxon>
        <taxon>Viridiplantae</taxon>
        <taxon>Streptophyta</taxon>
        <taxon>Embryophyta</taxon>
        <taxon>Tracheophyta</taxon>
        <taxon>Spermatophyta</taxon>
        <taxon>Magnoliopsida</taxon>
        <taxon>eudicotyledons</taxon>
        <taxon>Gunneridae</taxon>
        <taxon>Pentapetalae</taxon>
        <taxon>rosids</taxon>
        <taxon>fabids</taxon>
        <taxon>Rosales</taxon>
        <taxon>Rosaceae</taxon>
        <taxon>Amygdaloideae</taxon>
        <taxon>Maleae</taxon>
        <taxon>Malus</taxon>
    </lineage>
</organism>
<dbReference type="Pfam" id="PF01239">
    <property type="entry name" value="PPTA"/>
    <property type="match status" value="5"/>
</dbReference>
<gene>
    <name evidence="10" type="ORF">DVH24_033520</name>
</gene>
<evidence type="ECO:0000256" key="9">
    <source>
        <dbReference type="RuleBase" id="RU367120"/>
    </source>
</evidence>